<accession>A0A6C2U0J7</accession>
<evidence type="ECO:0000313" key="2">
    <source>
        <dbReference type="EMBL" id="VGO12916.1"/>
    </source>
</evidence>
<sequence length="243" mass="25476">MFKKQGIVLLAAAMTALAPFSYGDLNLISLYDAADFADSTSGNFPQVSVPLNGALPSSVYFDIELVNISNLNTQYGSFFGAGFLSSGSFLGEFSIGADTDVGSSDGVFGNLIGNDNTTSASLDSGGIAEGTRVWIKLSAIGDIVSAQVIDQADDSIIYSGTYSIPGVQTADALSVRSFDNEGIIAPTLVTGGTEDYWELRATRTGVDATVKFYGVSIPEPSTIAFVGIFGGGLWFVRRYFPSV</sequence>
<proteinExistence type="predicted"/>
<name>A0A6C2U0J7_PONDE</name>
<keyword evidence="3" id="KW-1185">Reference proteome</keyword>
<dbReference type="RefSeq" id="WP_136078540.1">
    <property type="nucleotide sequence ID" value="NZ_CAAHFG010000001.1"/>
</dbReference>
<gene>
    <name evidence="2" type="ORF">PDESU_01470</name>
</gene>
<evidence type="ECO:0008006" key="4">
    <source>
        <dbReference type="Google" id="ProtNLM"/>
    </source>
</evidence>
<protein>
    <recommendedName>
        <fullName evidence="4">PEP-CTERM protein-sorting domain-containing protein</fullName>
    </recommendedName>
</protein>
<organism evidence="2 3">
    <name type="scientific">Pontiella desulfatans</name>
    <dbReference type="NCBI Taxonomy" id="2750659"/>
    <lineage>
        <taxon>Bacteria</taxon>
        <taxon>Pseudomonadati</taxon>
        <taxon>Kiritimatiellota</taxon>
        <taxon>Kiritimatiellia</taxon>
        <taxon>Kiritimatiellales</taxon>
        <taxon>Pontiellaceae</taxon>
        <taxon>Pontiella</taxon>
    </lineage>
</organism>
<evidence type="ECO:0000313" key="3">
    <source>
        <dbReference type="Proteomes" id="UP000366872"/>
    </source>
</evidence>
<keyword evidence="1" id="KW-0732">Signal</keyword>
<evidence type="ECO:0000256" key="1">
    <source>
        <dbReference type="SAM" id="SignalP"/>
    </source>
</evidence>
<dbReference type="EMBL" id="CAAHFG010000001">
    <property type="protein sequence ID" value="VGO12916.1"/>
    <property type="molecule type" value="Genomic_DNA"/>
</dbReference>
<feature type="signal peptide" evidence="1">
    <location>
        <begin position="1"/>
        <end position="23"/>
    </location>
</feature>
<dbReference type="Proteomes" id="UP000366872">
    <property type="component" value="Unassembled WGS sequence"/>
</dbReference>
<feature type="chain" id="PRO_5025531127" description="PEP-CTERM protein-sorting domain-containing protein" evidence="1">
    <location>
        <begin position="24"/>
        <end position="243"/>
    </location>
</feature>
<reference evidence="2 3" key="1">
    <citation type="submission" date="2019-04" db="EMBL/GenBank/DDBJ databases">
        <authorList>
            <person name="Van Vliet M D."/>
        </authorList>
    </citation>
    <scope>NUCLEOTIDE SEQUENCE [LARGE SCALE GENOMIC DNA]</scope>
    <source>
        <strain evidence="2 3">F1</strain>
    </source>
</reference>
<dbReference type="AlphaFoldDB" id="A0A6C2U0J7"/>